<comment type="caution">
    <text evidence="6">The sequence shown here is derived from an EMBL/GenBank/DDBJ whole genome shotgun (WGS) entry which is preliminary data.</text>
</comment>
<dbReference type="Pfam" id="PF13041">
    <property type="entry name" value="PPR_2"/>
    <property type="match status" value="2"/>
</dbReference>
<dbReference type="PANTHER" id="PTHR47932">
    <property type="entry name" value="ATPASE EXPRESSION PROTEIN 3"/>
    <property type="match status" value="1"/>
</dbReference>
<dbReference type="InterPro" id="IPR011990">
    <property type="entry name" value="TPR-like_helical_dom_sf"/>
</dbReference>
<dbReference type="PROSITE" id="PS51375">
    <property type="entry name" value="PPR"/>
    <property type="match status" value="8"/>
</dbReference>
<dbReference type="Pfam" id="PF01535">
    <property type="entry name" value="PPR"/>
    <property type="match status" value="3"/>
</dbReference>
<feature type="compositionally biased region" description="Pro residues" evidence="4">
    <location>
        <begin position="1"/>
        <end position="11"/>
    </location>
</feature>
<proteinExistence type="inferred from homology"/>
<name>A0A445AMT4_ARAHY</name>
<dbReference type="AlphaFoldDB" id="A0A445AMT4"/>
<feature type="region of interest" description="Disordered" evidence="4">
    <location>
        <begin position="63"/>
        <end position="82"/>
    </location>
</feature>
<dbReference type="Proteomes" id="UP000289738">
    <property type="component" value="Chromosome B01"/>
</dbReference>
<accession>A0A445AMT4</accession>
<evidence type="ECO:0000259" key="5">
    <source>
        <dbReference type="Pfam" id="PF17177"/>
    </source>
</evidence>
<sequence>MPPPASPPPKANKPYFFYGHRTPSQNRPTVRGGLFSNRQTLKPQKPPSKPSIPFDIHKWDPHFLPQNPSPPPSPSPSFSFSSSPRLSPIARFIIDAFRKNRHTWGPSVVSELNKLRRVPPTLVAEVLKLQTNPTLASKFFHWAGKQKGFHHNFASYNAFAYCLNRSNRFRAADQLPELMDSQGKPPSEKQFEILIRMHSDANRGLRVYYVYEKMKKFGVKPRVFLYNRVMDALVKTDHLDLALSVYDDFREDGLVEEAVTFMILIKGLCKAGRIDEMLEVLERMRVNLCKPDVFAYTALVRMLVPEGNLDGCLRVWEEMKKDKVQADVMAYATIIIGLSKGGRVEEGYEFFKEMKSKGHLIDRAIYGSLIESFVAEKKIGVAFDLLKDLVNSGYRADLEIYNSLIEGLCNVNKIEKAYKLFQVTIKEGLEPNFLSVKPLLLCYAKAKKMEELFKLLKQMEKLGFPVIDDLAKFLSLLVKEGPLVALEAFTHLKAKGYISVEMYNILMDSLHKVGEIKKALLLFDEMNASNLKPDSFTYSITILCHVDLGKIQEACEYHNKIIEMSCIPSVAAYSFLAKGLCKIGEIDAGMMLVRDCLANIDSGPMEFKYSLTIIHSCKSNDAEKVIEVLNEMMQQGCPLDIVACAAVISGMSKHGTIEEARKVFSNLRDRRLLTEADTIVYDELLINHTKQRTADLVLSGIKLFGLESKLKSKGFKSSDDSDKMHFVGTLYTGRCFPKEPKRRFVKHNSPLLLISQEQNQLAKAMKFEVS</sequence>
<dbReference type="InterPro" id="IPR002885">
    <property type="entry name" value="PPR_rpt"/>
</dbReference>
<evidence type="ECO:0000256" key="3">
    <source>
        <dbReference type="PROSITE-ProRule" id="PRU00708"/>
    </source>
</evidence>
<comment type="similarity">
    <text evidence="1">Belongs to the PPR family. P subfamily.</text>
</comment>
<evidence type="ECO:0000313" key="6">
    <source>
        <dbReference type="EMBL" id="RYR27762.1"/>
    </source>
</evidence>
<dbReference type="NCBIfam" id="TIGR00756">
    <property type="entry name" value="PPR"/>
    <property type="match status" value="7"/>
</dbReference>
<dbReference type="EMBL" id="SDMP01000011">
    <property type="protein sequence ID" value="RYR27762.1"/>
    <property type="molecule type" value="Genomic_DNA"/>
</dbReference>
<feature type="repeat" description="PPR" evidence="3">
    <location>
        <begin position="257"/>
        <end position="291"/>
    </location>
</feature>
<feature type="repeat" description="PPR" evidence="3">
    <location>
        <begin position="534"/>
        <end position="568"/>
    </location>
</feature>
<dbReference type="InterPro" id="IPR033443">
    <property type="entry name" value="PROP1-like_PPR_dom"/>
</dbReference>
<feature type="repeat" description="PPR" evidence="3">
    <location>
        <begin position="327"/>
        <end position="361"/>
    </location>
</feature>
<feature type="repeat" description="PPR" evidence="3">
    <location>
        <begin position="499"/>
        <end position="533"/>
    </location>
</feature>
<evidence type="ECO:0000313" key="7">
    <source>
        <dbReference type="Proteomes" id="UP000289738"/>
    </source>
</evidence>
<feature type="repeat" description="PPR" evidence="3">
    <location>
        <begin position="397"/>
        <end position="431"/>
    </location>
</feature>
<organism evidence="6 7">
    <name type="scientific">Arachis hypogaea</name>
    <name type="common">Peanut</name>
    <dbReference type="NCBI Taxonomy" id="3818"/>
    <lineage>
        <taxon>Eukaryota</taxon>
        <taxon>Viridiplantae</taxon>
        <taxon>Streptophyta</taxon>
        <taxon>Embryophyta</taxon>
        <taxon>Tracheophyta</taxon>
        <taxon>Spermatophyta</taxon>
        <taxon>Magnoliopsida</taxon>
        <taxon>eudicotyledons</taxon>
        <taxon>Gunneridae</taxon>
        <taxon>Pentapetalae</taxon>
        <taxon>rosids</taxon>
        <taxon>fabids</taxon>
        <taxon>Fabales</taxon>
        <taxon>Fabaceae</taxon>
        <taxon>Papilionoideae</taxon>
        <taxon>50 kb inversion clade</taxon>
        <taxon>dalbergioids sensu lato</taxon>
        <taxon>Dalbergieae</taxon>
        <taxon>Pterocarpus clade</taxon>
        <taxon>Arachis</taxon>
    </lineage>
</organism>
<feature type="repeat" description="PPR" evidence="3">
    <location>
        <begin position="640"/>
        <end position="674"/>
    </location>
</feature>
<keyword evidence="7" id="KW-1185">Reference proteome</keyword>
<dbReference type="SUPFAM" id="SSF81901">
    <property type="entry name" value="HCP-like"/>
    <property type="match status" value="1"/>
</dbReference>
<evidence type="ECO:0000256" key="2">
    <source>
        <dbReference type="ARBA" id="ARBA00022737"/>
    </source>
</evidence>
<feature type="region of interest" description="Disordered" evidence="4">
    <location>
        <begin position="1"/>
        <end position="55"/>
    </location>
</feature>
<dbReference type="STRING" id="3818.A0A445AMT4"/>
<dbReference type="Pfam" id="PF17177">
    <property type="entry name" value="PPR_long"/>
    <property type="match status" value="1"/>
</dbReference>
<protein>
    <recommendedName>
        <fullName evidence="5">PROP1-like PPR domain-containing protein</fullName>
    </recommendedName>
</protein>
<evidence type="ECO:0000256" key="1">
    <source>
        <dbReference type="ARBA" id="ARBA00007626"/>
    </source>
</evidence>
<reference evidence="6 7" key="1">
    <citation type="submission" date="2019-01" db="EMBL/GenBank/DDBJ databases">
        <title>Sequencing of cultivated peanut Arachis hypogaea provides insights into genome evolution and oil improvement.</title>
        <authorList>
            <person name="Chen X."/>
        </authorList>
    </citation>
    <scope>NUCLEOTIDE SEQUENCE [LARGE SCALE GENOMIC DNA]</scope>
    <source>
        <strain evidence="7">cv. Fuhuasheng</strain>
        <tissue evidence="6">Leaves</tissue>
    </source>
</reference>
<gene>
    <name evidence="6" type="ORF">Ahy_B01g051808</name>
</gene>
<feature type="repeat" description="PPR" evidence="3">
    <location>
        <begin position="222"/>
        <end position="256"/>
    </location>
</feature>
<dbReference type="PANTHER" id="PTHR47932:SF10">
    <property type="entry name" value="OS07G0179000 PROTEIN"/>
    <property type="match status" value="1"/>
</dbReference>
<keyword evidence="2" id="KW-0677">Repeat</keyword>
<feature type="domain" description="PROP1-like PPR" evidence="5">
    <location>
        <begin position="308"/>
        <end position="461"/>
    </location>
</feature>
<evidence type="ECO:0000256" key="4">
    <source>
        <dbReference type="SAM" id="MobiDB-lite"/>
    </source>
</evidence>
<dbReference type="Gene3D" id="1.25.40.10">
    <property type="entry name" value="Tetratricopeptide repeat domain"/>
    <property type="match status" value="5"/>
</dbReference>
<feature type="repeat" description="PPR" evidence="3">
    <location>
        <begin position="292"/>
        <end position="326"/>
    </location>
</feature>